<evidence type="ECO:0000256" key="4">
    <source>
        <dbReference type="ARBA" id="ARBA00022989"/>
    </source>
</evidence>
<dbReference type="InterPro" id="IPR001640">
    <property type="entry name" value="Lgt"/>
</dbReference>
<dbReference type="GO" id="GO:0042158">
    <property type="term" value="P:lipoprotein biosynthetic process"/>
    <property type="evidence" value="ECO:0007669"/>
    <property type="project" value="InterPro"/>
</dbReference>
<protein>
    <submittedName>
        <fullName evidence="7">Unannotated protein</fullName>
    </submittedName>
</protein>
<evidence type="ECO:0000256" key="6">
    <source>
        <dbReference type="SAM" id="Phobius"/>
    </source>
</evidence>
<evidence type="ECO:0000256" key="1">
    <source>
        <dbReference type="ARBA" id="ARBA00022475"/>
    </source>
</evidence>
<evidence type="ECO:0000256" key="5">
    <source>
        <dbReference type="ARBA" id="ARBA00023136"/>
    </source>
</evidence>
<reference evidence="7" key="1">
    <citation type="submission" date="2020-05" db="EMBL/GenBank/DDBJ databases">
        <authorList>
            <person name="Chiriac C."/>
            <person name="Salcher M."/>
            <person name="Ghai R."/>
            <person name="Kavagutti S V."/>
        </authorList>
    </citation>
    <scope>NUCLEOTIDE SEQUENCE</scope>
</reference>
<evidence type="ECO:0000313" key="8">
    <source>
        <dbReference type="EMBL" id="CAB4913173.1"/>
    </source>
</evidence>
<keyword evidence="5 6" id="KW-0472">Membrane</keyword>
<feature type="transmembrane region" description="Helical" evidence="6">
    <location>
        <begin position="93"/>
        <end position="111"/>
    </location>
</feature>
<keyword evidence="1" id="KW-1003">Cell membrane</keyword>
<evidence type="ECO:0000313" key="9">
    <source>
        <dbReference type="EMBL" id="CAB5005900.1"/>
    </source>
</evidence>
<feature type="transmembrane region" description="Helical" evidence="6">
    <location>
        <begin position="51"/>
        <end position="73"/>
    </location>
</feature>
<dbReference type="GO" id="GO:0005886">
    <property type="term" value="C:plasma membrane"/>
    <property type="evidence" value="ECO:0007669"/>
    <property type="project" value="InterPro"/>
</dbReference>
<dbReference type="PANTHER" id="PTHR30589:SF0">
    <property type="entry name" value="PHOSPHATIDYLGLYCEROL--PROLIPOPROTEIN DIACYLGLYCERYL TRANSFERASE"/>
    <property type="match status" value="1"/>
</dbReference>
<keyword evidence="3 6" id="KW-0812">Transmembrane</keyword>
<dbReference type="GO" id="GO:0008961">
    <property type="term" value="F:phosphatidylglycerol-prolipoprotein diacylglyceryl transferase activity"/>
    <property type="evidence" value="ECO:0007669"/>
    <property type="project" value="InterPro"/>
</dbReference>
<dbReference type="PANTHER" id="PTHR30589">
    <property type="entry name" value="PROLIPOPROTEIN DIACYLGLYCERYL TRANSFERASE"/>
    <property type="match status" value="1"/>
</dbReference>
<organism evidence="7">
    <name type="scientific">freshwater metagenome</name>
    <dbReference type="NCBI Taxonomy" id="449393"/>
    <lineage>
        <taxon>unclassified sequences</taxon>
        <taxon>metagenomes</taxon>
        <taxon>ecological metagenomes</taxon>
    </lineage>
</organism>
<evidence type="ECO:0000256" key="3">
    <source>
        <dbReference type="ARBA" id="ARBA00022692"/>
    </source>
</evidence>
<dbReference type="EMBL" id="CAFBMH010000059">
    <property type="protein sequence ID" value="CAB4913173.1"/>
    <property type="molecule type" value="Genomic_DNA"/>
</dbReference>
<dbReference type="EMBL" id="CAFBOS010000131">
    <property type="protein sequence ID" value="CAB5005900.1"/>
    <property type="molecule type" value="Genomic_DNA"/>
</dbReference>
<dbReference type="Pfam" id="PF01790">
    <property type="entry name" value="LGT"/>
    <property type="match status" value="1"/>
</dbReference>
<feature type="transmembrane region" description="Helical" evidence="6">
    <location>
        <begin position="20"/>
        <end position="39"/>
    </location>
</feature>
<gene>
    <name evidence="7" type="ORF">UFOPK2754_01055</name>
    <name evidence="8" type="ORF">UFOPK3543_01640</name>
    <name evidence="9" type="ORF">UFOPK3967_01968</name>
</gene>
<name>A0A6J6SZ10_9ZZZZ</name>
<sequence>MFAAIPSPSSNALHLGSLQLRFYGMTIALGVFAAIWLADRRHVARGGSRDDWGYIGMWVAISGLVGARAYHVITDWRSFEGRWGDVIKIWEGGLGIPGGLIVGTFVGVWAAKNRGLAARDALDIAAPAIPLAQAIGRLGNWFNQELFGKPSSLPWAVKIDAKYRPVGYETYATFQPTFLYEMLWNLALCGVLLWLDRRKMAPRGKLFAIYVFGYGLGRLWVEALRIDKASKIFGTRVNIWVAVLAVLGGLAWYVFGSEEQKASTLDDTTADADDADAIDTGD</sequence>
<proteinExistence type="inferred from homology"/>
<dbReference type="AlphaFoldDB" id="A0A6J6SZ10"/>
<keyword evidence="4 6" id="KW-1133">Transmembrane helix</keyword>
<evidence type="ECO:0000256" key="2">
    <source>
        <dbReference type="ARBA" id="ARBA00022679"/>
    </source>
</evidence>
<dbReference type="HAMAP" id="MF_01147">
    <property type="entry name" value="Lgt"/>
    <property type="match status" value="1"/>
</dbReference>
<feature type="transmembrane region" description="Helical" evidence="6">
    <location>
        <begin position="207"/>
        <end position="225"/>
    </location>
</feature>
<accession>A0A6J6SZ10</accession>
<dbReference type="EMBL" id="CAEZYR010000030">
    <property type="protein sequence ID" value="CAB4739429.1"/>
    <property type="molecule type" value="Genomic_DNA"/>
</dbReference>
<dbReference type="NCBIfam" id="TIGR00544">
    <property type="entry name" value="lgt"/>
    <property type="match status" value="1"/>
</dbReference>
<dbReference type="PROSITE" id="PS01311">
    <property type="entry name" value="LGT"/>
    <property type="match status" value="1"/>
</dbReference>
<evidence type="ECO:0000313" key="7">
    <source>
        <dbReference type="EMBL" id="CAB4739429.1"/>
    </source>
</evidence>
<keyword evidence="2" id="KW-0808">Transferase</keyword>
<feature type="transmembrane region" description="Helical" evidence="6">
    <location>
        <begin position="237"/>
        <end position="255"/>
    </location>
</feature>